<dbReference type="EMBL" id="CAXKWB010115347">
    <property type="protein sequence ID" value="CAL4235696.1"/>
    <property type="molecule type" value="Genomic_DNA"/>
</dbReference>
<keyword evidence="1 3" id="KW-0694">RNA-binding</keyword>
<dbReference type="InterPro" id="IPR035979">
    <property type="entry name" value="RBD_domain_sf"/>
</dbReference>
<dbReference type="Pfam" id="PF00076">
    <property type="entry name" value="RRM_1"/>
    <property type="match status" value="2"/>
</dbReference>
<feature type="compositionally biased region" description="Basic and acidic residues" evidence="4">
    <location>
        <begin position="249"/>
        <end position="274"/>
    </location>
</feature>
<dbReference type="Pfam" id="PF00098">
    <property type="entry name" value="zf-CCHC"/>
    <property type="match status" value="1"/>
</dbReference>
<dbReference type="Gene3D" id="4.10.60.10">
    <property type="entry name" value="Zinc finger, CCHC-type"/>
    <property type="match status" value="1"/>
</dbReference>
<evidence type="ECO:0008006" key="9">
    <source>
        <dbReference type="Google" id="ProtNLM"/>
    </source>
</evidence>
<evidence type="ECO:0000313" key="7">
    <source>
        <dbReference type="EMBL" id="CAL4235696.1"/>
    </source>
</evidence>
<dbReference type="InterPro" id="IPR000504">
    <property type="entry name" value="RRM_dom"/>
</dbReference>
<evidence type="ECO:0000259" key="5">
    <source>
        <dbReference type="PROSITE" id="PS50102"/>
    </source>
</evidence>
<dbReference type="InterPro" id="IPR012677">
    <property type="entry name" value="Nucleotide-bd_a/b_plait_sf"/>
</dbReference>
<keyword evidence="8" id="KW-1185">Reference proteome</keyword>
<evidence type="ECO:0000256" key="1">
    <source>
        <dbReference type="ARBA" id="ARBA00022884"/>
    </source>
</evidence>
<dbReference type="SMART" id="SM00343">
    <property type="entry name" value="ZnF_C2HC"/>
    <property type="match status" value="1"/>
</dbReference>
<protein>
    <recommendedName>
        <fullName evidence="9">RNA-binding protein lark-like</fullName>
    </recommendedName>
</protein>
<dbReference type="GO" id="GO:0003729">
    <property type="term" value="F:mRNA binding"/>
    <property type="evidence" value="ECO:0007669"/>
    <property type="project" value="TreeGrafter"/>
</dbReference>
<accession>A0AAV2SRR9</accession>
<evidence type="ECO:0000259" key="6">
    <source>
        <dbReference type="PROSITE" id="PS50158"/>
    </source>
</evidence>
<name>A0AAV2SRR9_MEGNR</name>
<gene>
    <name evidence="7" type="ORF">MNOR_LOCUS40087</name>
</gene>
<feature type="region of interest" description="Disordered" evidence="4">
    <location>
        <begin position="291"/>
        <end position="335"/>
    </location>
</feature>
<sequence>MPVRGNTFKIFIGNLSDRTTGQDLRELFEEHGTVVEADAVEGKNFGFVHMEKEEERKSAIDALNGHTLHGREISVEASKSRGGNKRTKIFIGNLHKDTTAEEIRELFEAHGKVNEADVLGNYSFVHMDSEDDARRAIESLDGTELHGLRLRVQESTSRVRKSAGMGDTDSCYRCGSRGHWSKDCRSGPGRGGGRFGGGRFDSYGGPPPRGYERDRMMRGMRDDPYDRYGRYGDDPYSRRPLPPRTLPPMRDDPYDRRPIPRMREDPYERRPIMPPMRDDLYERRLQLSMGMDYMSLGRRSRSPPPRMERDSGRYPPPPPPPMRGFLPAAGDRRPY</sequence>
<dbReference type="Gene3D" id="3.30.70.330">
    <property type="match status" value="2"/>
</dbReference>
<dbReference type="Proteomes" id="UP001497623">
    <property type="component" value="Unassembled WGS sequence"/>
</dbReference>
<dbReference type="PANTHER" id="PTHR48025">
    <property type="entry name" value="OS02G0815200 PROTEIN"/>
    <property type="match status" value="1"/>
</dbReference>
<dbReference type="SUPFAM" id="SSF54928">
    <property type="entry name" value="RNA-binding domain, RBD"/>
    <property type="match status" value="2"/>
</dbReference>
<evidence type="ECO:0000256" key="2">
    <source>
        <dbReference type="PROSITE-ProRule" id="PRU00047"/>
    </source>
</evidence>
<dbReference type="GO" id="GO:0008270">
    <property type="term" value="F:zinc ion binding"/>
    <property type="evidence" value="ECO:0007669"/>
    <property type="project" value="UniProtKB-KW"/>
</dbReference>
<organism evidence="7 8">
    <name type="scientific">Meganyctiphanes norvegica</name>
    <name type="common">Northern krill</name>
    <name type="synonym">Thysanopoda norvegica</name>
    <dbReference type="NCBI Taxonomy" id="48144"/>
    <lineage>
        <taxon>Eukaryota</taxon>
        <taxon>Metazoa</taxon>
        <taxon>Ecdysozoa</taxon>
        <taxon>Arthropoda</taxon>
        <taxon>Crustacea</taxon>
        <taxon>Multicrustacea</taxon>
        <taxon>Malacostraca</taxon>
        <taxon>Eumalacostraca</taxon>
        <taxon>Eucarida</taxon>
        <taxon>Euphausiacea</taxon>
        <taxon>Euphausiidae</taxon>
        <taxon>Meganyctiphanes</taxon>
    </lineage>
</organism>
<dbReference type="AlphaFoldDB" id="A0AAV2SRR9"/>
<evidence type="ECO:0000256" key="3">
    <source>
        <dbReference type="PROSITE-ProRule" id="PRU00176"/>
    </source>
</evidence>
<dbReference type="SMART" id="SM00360">
    <property type="entry name" value="RRM"/>
    <property type="match status" value="2"/>
</dbReference>
<feature type="domain" description="RRM" evidence="5">
    <location>
        <begin position="87"/>
        <end position="157"/>
    </location>
</feature>
<keyword evidence="2" id="KW-0863">Zinc-finger</keyword>
<dbReference type="PROSITE" id="PS50158">
    <property type="entry name" value="ZF_CCHC"/>
    <property type="match status" value="1"/>
</dbReference>
<comment type="caution">
    <text evidence="7">The sequence shown here is derived from an EMBL/GenBank/DDBJ whole genome shotgun (WGS) entry which is preliminary data.</text>
</comment>
<keyword evidence="2" id="KW-0862">Zinc</keyword>
<keyword evidence="2" id="KW-0479">Metal-binding</keyword>
<evidence type="ECO:0000256" key="4">
    <source>
        <dbReference type="SAM" id="MobiDB-lite"/>
    </source>
</evidence>
<feature type="region of interest" description="Disordered" evidence="4">
    <location>
        <begin position="191"/>
        <end position="274"/>
    </location>
</feature>
<dbReference type="PROSITE" id="PS50102">
    <property type="entry name" value="RRM"/>
    <property type="match status" value="2"/>
</dbReference>
<dbReference type="PANTHER" id="PTHR48025:SF1">
    <property type="entry name" value="RRM DOMAIN-CONTAINING PROTEIN"/>
    <property type="match status" value="1"/>
</dbReference>
<dbReference type="GO" id="GO:0005634">
    <property type="term" value="C:nucleus"/>
    <property type="evidence" value="ECO:0007669"/>
    <property type="project" value="TreeGrafter"/>
</dbReference>
<dbReference type="InterPro" id="IPR050502">
    <property type="entry name" value="Euk_RNA-bind_prot"/>
</dbReference>
<evidence type="ECO:0000313" key="8">
    <source>
        <dbReference type="Proteomes" id="UP001497623"/>
    </source>
</evidence>
<proteinExistence type="predicted"/>
<dbReference type="InterPro" id="IPR001878">
    <property type="entry name" value="Znf_CCHC"/>
</dbReference>
<reference evidence="7 8" key="1">
    <citation type="submission" date="2024-05" db="EMBL/GenBank/DDBJ databases">
        <authorList>
            <person name="Wallberg A."/>
        </authorList>
    </citation>
    <scope>NUCLEOTIDE SEQUENCE [LARGE SCALE GENOMIC DNA]</scope>
</reference>
<feature type="domain" description="RRM" evidence="5">
    <location>
        <begin position="8"/>
        <end position="80"/>
    </location>
</feature>
<feature type="domain" description="CCHC-type" evidence="6">
    <location>
        <begin position="171"/>
        <end position="186"/>
    </location>
</feature>
<feature type="compositionally biased region" description="Basic and acidic residues" evidence="4">
    <location>
        <begin position="210"/>
        <end position="237"/>
    </location>
</feature>